<feature type="compositionally biased region" description="Low complexity" evidence="1">
    <location>
        <begin position="8"/>
        <end position="52"/>
    </location>
</feature>
<evidence type="ECO:0000313" key="3">
    <source>
        <dbReference type="Proteomes" id="UP001165063"/>
    </source>
</evidence>
<protein>
    <submittedName>
        <fullName evidence="2">Unnamed protein product</fullName>
    </submittedName>
</protein>
<proteinExistence type="predicted"/>
<evidence type="ECO:0000256" key="1">
    <source>
        <dbReference type="SAM" id="MobiDB-lite"/>
    </source>
</evidence>
<keyword evidence="3" id="KW-1185">Reference proteome</keyword>
<dbReference type="EMBL" id="BSXU01005092">
    <property type="protein sequence ID" value="GMG50474.1"/>
    <property type="molecule type" value="Genomic_DNA"/>
</dbReference>
<name>A0A9W7DJN9_AMBMO</name>
<gene>
    <name evidence="2" type="ORF">Amon01_000719600</name>
</gene>
<reference evidence="2" key="1">
    <citation type="submission" date="2023-04" db="EMBL/GenBank/DDBJ databases">
        <title>Ambrosiozyma monospora NBRC 1965.</title>
        <authorList>
            <person name="Ichikawa N."/>
            <person name="Sato H."/>
            <person name="Tonouchi N."/>
        </authorList>
    </citation>
    <scope>NUCLEOTIDE SEQUENCE</scope>
    <source>
        <strain evidence="2">NBRC 1965</strain>
    </source>
</reference>
<dbReference type="Proteomes" id="UP001165063">
    <property type="component" value="Unassembled WGS sequence"/>
</dbReference>
<accession>A0A9W7DJN9</accession>
<organism evidence="2 3">
    <name type="scientific">Ambrosiozyma monospora</name>
    <name type="common">Yeast</name>
    <name type="synonym">Endomycopsis monosporus</name>
    <dbReference type="NCBI Taxonomy" id="43982"/>
    <lineage>
        <taxon>Eukaryota</taxon>
        <taxon>Fungi</taxon>
        <taxon>Dikarya</taxon>
        <taxon>Ascomycota</taxon>
        <taxon>Saccharomycotina</taxon>
        <taxon>Pichiomycetes</taxon>
        <taxon>Pichiales</taxon>
        <taxon>Pichiaceae</taxon>
        <taxon>Ambrosiozyma</taxon>
    </lineage>
</organism>
<comment type="caution">
    <text evidence="2">The sequence shown here is derived from an EMBL/GenBank/DDBJ whole genome shotgun (WGS) entry which is preliminary data.</text>
</comment>
<dbReference type="AlphaFoldDB" id="A0A9W7DJN9"/>
<sequence length="171" mass="19461">MNQVYGIKQNQNQKQDQNQNQNQNQCQVQDQDQDQAQVQVQYQNQRQSQKQQTRQEQRQDQFNSPSRTAFKMSLLCSSPTRNINISTKKVLLRSHEKNNTPSEDGTVLVAKIKGTEPDIFNLVDGGAGTDHTISAKTISTVSTPTFTLKKLRLVEKTNVEPNPKPYPKPHL</sequence>
<evidence type="ECO:0000313" key="2">
    <source>
        <dbReference type="EMBL" id="GMG50474.1"/>
    </source>
</evidence>
<feature type="region of interest" description="Disordered" evidence="1">
    <location>
        <begin position="1"/>
        <end position="72"/>
    </location>
</feature>